<dbReference type="PANTHER" id="PTHR10133">
    <property type="entry name" value="DNA POLYMERASE I"/>
    <property type="match status" value="1"/>
</dbReference>
<dbReference type="Pfam" id="PF00476">
    <property type="entry name" value="DNA_pol_A"/>
    <property type="match status" value="1"/>
</dbReference>
<dbReference type="InterPro" id="IPR020046">
    <property type="entry name" value="5-3_exonucl_a-hlix_arch_N"/>
</dbReference>
<dbReference type="InterPro" id="IPR002562">
    <property type="entry name" value="3'-5'_exonuclease_dom"/>
</dbReference>
<keyword evidence="10" id="KW-0269">Exonuclease</keyword>
<evidence type="ECO:0000256" key="14">
    <source>
        <dbReference type="ARBA" id="ARBA00049244"/>
    </source>
</evidence>
<keyword evidence="8 16" id="KW-0227">DNA damage</keyword>
<dbReference type="Gene3D" id="1.20.1060.10">
    <property type="entry name" value="Taq DNA Polymerase, Chain T, domain 4"/>
    <property type="match status" value="1"/>
</dbReference>
<evidence type="ECO:0000256" key="13">
    <source>
        <dbReference type="ARBA" id="ARBA00023204"/>
    </source>
</evidence>
<dbReference type="EMBL" id="JBCLPP010000021">
    <property type="protein sequence ID" value="MEY8245675.1"/>
    <property type="molecule type" value="Genomic_DNA"/>
</dbReference>
<dbReference type="PRINTS" id="PR00868">
    <property type="entry name" value="DNAPOLI"/>
</dbReference>
<dbReference type="InterPro" id="IPR036397">
    <property type="entry name" value="RNaseH_sf"/>
</dbReference>
<keyword evidence="9" id="KW-0378">Hydrolase</keyword>
<dbReference type="GO" id="GO:0003887">
    <property type="term" value="F:DNA-directed DNA polymerase activity"/>
    <property type="evidence" value="ECO:0007669"/>
    <property type="project" value="UniProtKB-EC"/>
</dbReference>
<dbReference type="Gene3D" id="3.40.50.1010">
    <property type="entry name" value="5'-nuclease"/>
    <property type="match status" value="1"/>
</dbReference>
<evidence type="ECO:0000256" key="7">
    <source>
        <dbReference type="ARBA" id="ARBA00022722"/>
    </source>
</evidence>
<dbReference type="SUPFAM" id="SSF47807">
    <property type="entry name" value="5' to 3' exonuclease, C-terminal subdomain"/>
    <property type="match status" value="1"/>
</dbReference>
<reference evidence="19 20" key="1">
    <citation type="submission" date="2024-03" db="EMBL/GenBank/DDBJ databases">
        <title>Mouse gut bacterial collection (mGBC) of GemPharmatech.</title>
        <authorList>
            <person name="He Y."/>
            <person name="Dong L."/>
            <person name="Wu D."/>
            <person name="Gao X."/>
            <person name="Lin Z."/>
        </authorList>
    </citation>
    <scope>NUCLEOTIDE SEQUENCE [LARGE SCALE GENOMIC DNA]</scope>
    <source>
        <strain evidence="19 20">54-13</strain>
    </source>
</reference>
<evidence type="ECO:0000313" key="19">
    <source>
        <dbReference type="EMBL" id="MEY8245675.1"/>
    </source>
</evidence>
<dbReference type="SUPFAM" id="SSF88723">
    <property type="entry name" value="PIN domain-like"/>
    <property type="match status" value="1"/>
</dbReference>
<keyword evidence="13 16" id="KW-0234">DNA repair</keyword>
<evidence type="ECO:0000256" key="11">
    <source>
        <dbReference type="ARBA" id="ARBA00022932"/>
    </source>
</evidence>
<evidence type="ECO:0000256" key="2">
    <source>
        <dbReference type="ARBA" id="ARBA00012417"/>
    </source>
</evidence>
<evidence type="ECO:0000259" key="18">
    <source>
        <dbReference type="SMART" id="SM00482"/>
    </source>
</evidence>
<dbReference type="Gene3D" id="3.30.420.10">
    <property type="entry name" value="Ribonuclease H-like superfamily/Ribonuclease H"/>
    <property type="match status" value="1"/>
</dbReference>
<dbReference type="CDD" id="cd08637">
    <property type="entry name" value="DNA_pol_A_pol_I_C"/>
    <property type="match status" value="1"/>
</dbReference>
<comment type="catalytic activity">
    <reaction evidence="14 16">
        <text>DNA(n) + a 2'-deoxyribonucleoside 5'-triphosphate = DNA(n+1) + diphosphate</text>
        <dbReference type="Rhea" id="RHEA:22508"/>
        <dbReference type="Rhea" id="RHEA-COMP:17339"/>
        <dbReference type="Rhea" id="RHEA-COMP:17340"/>
        <dbReference type="ChEBI" id="CHEBI:33019"/>
        <dbReference type="ChEBI" id="CHEBI:61560"/>
        <dbReference type="ChEBI" id="CHEBI:173112"/>
        <dbReference type="EC" id="2.7.7.7"/>
    </reaction>
</comment>
<dbReference type="Proteomes" id="UP001565200">
    <property type="component" value="Unassembled WGS sequence"/>
</dbReference>
<evidence type="ECO:0000256" key="5">
    <source>
        <dbReference type="ARBA" id="ARBA00022695"/>
    </source>
</evidence>
<comment type="similarity">
    <text evidence="1 16">Belongs to the DNA polymerase type-A family.</text>
</comment>
<protein>
    <recommendedName>
        <fullName evidence="3 15">DNA polymerase I</fullName>
        <ecNumber evidence="2 15">2.7.7.7</ecNumber>
    </recommendedName>
</protein>
<dbReference type="CDD" id="cd09859">
    <property type="entry name" value="PIN_53EXO"/>
    <property type="match status" value="1"/>
</dbReference>
<dbReference type="InterPro" id="IPR002421">
    <property type="entry name" value="5-3_exonuclease"/>
</dbReference>
<proteinExistence type="inferred from homology"/>
<dbReference type="InterPro" id="IPR008918">
    <property type="entry name" value="HhH2"/>
</dbReference>
<dbReference type="Gene3D" id="3.30.70.370">
    <property type="match status" value="1"/>
</dbReference>
<comment type="caution">
    <text evidence="19">The sequence shown here is derived from an EMBL/GenBank/DDBJ whole genome shotgun (WGS) entry which is preliminary data.</text>
</comment>
<dbReference type="InterPro" id="IPR020045">
    <property type="entry name" value="DNA_polI_H3TH"/>
</dbReference>
<dbReference type="EC" id="2.7.7.7" evidence="2 15"/>
<keyword evidence="20" id="KW-1185">Reference proteome</keyword>
<accession>A0ABV4CZL8</accession>
<dbReference type="Pfam" id="PF01367">
    <property type="entry name" value="5_3_exonuc"/>
    <property type="match status" value="1"/>
</dbReference>
<dbReference type="InterPro" id="IPR019760">
    <property type="entry name" value="DNA-dir_DNA_pol_A_CS"/>
</dbReference>
<dbReference type="SUPFAM" id="SSF53098">
    <property type="entry name" value="Ribonuclease H-like"/>
    <property type="match status" value="1"/>
</dbReference>
<keyword evidence="7" id="KW-0540">Nuclease</keyword>
<evidence type="ECO:0000313" key="20">
    <source>
        <dbReference type="Proteomes" id="UP001565200"/>
    </source>
</evidence>
<dbReference type="CDD" id="cd06140">
    <property type="entry name" value="DNA_polA_I_Bacillus_like_exo"/>
    <property type="match status" value="1"/>
</dbReference>
<dbReference type="NCBIfam" id="NF004397">
    <property type="entry name" value="PRK05755.1"/>
    <property type="match status" value="1"/>
</dbReference>
<evidence type="ECO:0000256" key="4">
    <source>
        <dbReference type="ARBA" id="ARBA00022679"/>
    </source>
</evidence>
<evidence type="ECO:0000256" key="15">
    <source>
        <dbReference type="NCBIfam" id="TIGR00593"/>
    </source>
</evidence>
<dbReference type="CDD" id="cd09898">
    <property type="entry name" value="H3TH_53EXO"/>
    <property type="match status" value="1"/>
</dbReference>
<dbReference type="Pfam" id="PF02739">
    <property type="entry name" value="5_3_exonuc_N"/>
    <property type="match status" value="1"/>
</dbReference>
<dbReference type="InterPro" id="IPR012337">
    <property type="entry name" value="RNaseH-like_sf"/>
</dbReference>
<keyword evidence="6 16" id="KW-0235">DNA replication</keyword>
<dbReference type="PROSITE" id="PS00447">
    <property type="entry name" value="DNA_POLYMERASE_A"/>
    <property type="match status" value="1"/>
</dbReference>
<dbReference type="InterPro" id="IPR002298">
    <property type="entry name" value="DNA_polymerase_A"/>
</dbReference>
<dbReference type="InterPro" id="IPR001098">
    <property type="entry name" value="DNA-dir_DNA_pol_A_palm_dom"/>
</dbReference>
<dbReference type="RefSeq" id="WP_369863495.1">
    <property type="nucleotide sequence ID" value="NZ_JBCLPP010000021.1"/>
</dbReference>
<dbReference type="InterPro" id="IPR018320">
    <property type="entry name" value="DNA_polymerase_1"/>
</dbReference>
<evidence type="ECO:0000256" key="8">
    <source>
        <dbReference type="ARBA" id="ARBA00022763"/>
    </source>
</evidence>
<evidence type="ECO:0000259" key="17">
    <source>
        <dbReference type="SMART" id="SM00475"/>
    </source>
</evidence>
<gene>
    <name evidence="16 19" type="primary">polA</name>
    <name evidence="19" type="ORF">AAK873_08640</name>
</gene>
<feature type="domain" description="5'-3' exonuclease" evidence="17">
    <location>
        <begin position="4"/>
        <end position="265"/>
    </location>
</feature>
<name>A0ABV4CZL8_9BACT</name>
<keyword evidence="12 16" id="KW-0238">DNA-binding</keyword>
<evidence type="ECO:0000256" key="16">
    <source>
        <dbReference type="RuleBase" id="RU004460"/>
    </source>
</evidence>
<dbReference type="PANTHER" id="PTHR10133:SF27">
    <property type="entry name" value="DNA POLYMERASE NU"/>
    <property type="match status" value="1"/>
</dbReference>
<dbReference type="InterPro" id="IPR029060">
    <property type="entry name" value="PIN-like_dom_sf"/>
</dbReference>
<dbReference type="SMART" id="SM00482">
    <property type="entry name" value="POLAc"/>
    <property type="match status" value="1"/>
</dbReference>
<dbReference type="Gene3D" id="1.10.150.20">
    <property type="entry name" value="5' to 3' exonuclease, C-terminal subdomain"/>
    <property type="match status" value="2"/>
</dbReference>
<evidence type="ECO:0000256" key="1">
    <source>
        <dbReference type="ARBA" id="ARBA00007705"/>
    </source>
</evidence>
<dbReference type="SMART" id="SM00279">
    <property type="entry name" value="HhH2"/>
    <property type="match status" value="1"/>
</dbReference>
<sequence length="929" mass="103413">MADNKLFLLDAYALIYRAYYALIRAPRLTAHGFNTSAVFGFVNTLDEVLRRENPTHIAVCFDPPGPTFRHEAYPEYKAQRDKQPEDITMSLPYIKEIVKAYGIPVVEVPGYEADDVIGTLSRKAEQSGLTTYMMTPDKDYGQLVTDNVFIFKPGQRGSDMEICGPKEICDKYGIDTPLQVIDILALEGDAVDNIPGCPGVGQKTASKLISIWGSVENLIKHVDDLKGAVQKKITDNSEQIKFSKFLATIKTDVPVDLDLDALKLGDRDLNTLRKVFTELEFRTFLKKLGPVSGDDENENIKDTAVSKRDGVMPSLFDNIDEAVTIQDASTTSLADVRVSYRELSSVDDVSQFVGEVIKSSCIGVAFYVAGAEAMTASWQGLAVTAETGVARYIAMPVFPDQRRQILDAITPLFTTPSLTVVSHDVKRDIILLRREGIGWTSPYYDISVAHYLLEPEMNHSLPRVALAYLDYKTLEYAEEEPGRRKSAGKIVPGEEIMLFCETADVILRLYGKLSADIAASGLDHLMTDIELPLIKVLADMEWTGVRVDVLVLAELSRKFTARLHEMERRVYELAGGAFNVSSPTQVGSVLFERLKLDPNAKRTKRGAYSTTEEILEKYRDAHPIVELILDIRGMRKLLATYVDALPSLVNPRTGKIHTTYNQTVTATGRISSVSPNLQNIPIRTEEGREIRRAFIADKGDLIMSADYSQIELRVIADISGDEDMIEAFVANADIHQSTAAKIYHVNLPDVTEEQRRRAKTANFGIIYGISAFGLAQRLRIPRYEAKELIDGYFRTYPHIKDYINDAIEKARSEGYVTTIMGRKRMLPDINSRNAVVRGYAERNAVNAPIQGSAADIIKLAMVNIADEFAKTGLKSKMIMQVHDELIFNVVPDELAQVQEIVTRLMSGAYKGRVPLVVSAGTGKNWLEAH</sequence>
<organism evidence="19 20">
    <name type="scientific">Heminiphilus faecis</name>
    <dbReference type="NCBI Taxonomy" id="2601703"/>
    <lineage>
        <taxon>Bacteria</taxon>
        <taxon>Pseudomonadati</taxon>
        <taxon>Bacteroidota</taxon>
        <taxon>Bacteroidia</taxon>
        <taxon>Bacteroidales</taxon>
        <taxon>Muribaculaceae</taxon>
        <taxon>Heminiphilus</taxon>
    </lineage>
</organism>
<keyword evidence="4 16" id="KW-0808">Transferase</keyword>
<evidence type="ECO:0000256" key="3">
    <source>
        <dbReference type="ARBA" id="ARBA00020311"/>
    </source>
</evidence>
<keyword evidence="11 16" id="KW-0239">DNA-directed DNA polymerase</keyword>
<evidence type="ECO:0000256" key="9">
    <source>
        <dbReference type="ARBA" id="ARBA00022801"/>
    </source>
</evidence>
<keyword evidence="5 16" id="KW-0548">Nucleotidyltransferase</keyword>
<evidence type="ECO:0000256" key="6">
    <source>
        <dbReference type="ARBA" id="ARBA00022705"/>
    </source>
</evidence>
<dbReference type="SUPFAM" id="SSF56672">
    <property type="entry name" value="DNA/RNA polymerases"/>
    <property type="match status" value="1"/>
</dbReference>
<dbReference type="InterPro" id="IPR036279">
    <property type="entry name" value="5-3_exonuclease_C_sf"/>
</dbReference>
<dbReference type="SMART" id="SM00475">
    <property type="entry name" value="53EXOc"/>
    <property type="match status" value="1"/>
</dbReference>
<dbReference type="InterPro" id="IPR043502">
    <property type="entry name" value="DNA/RNA_pol_sf"/>
</dbReference>
<dbReference type="NCBIfam" id="TIGR00593">
    <property type="entry name" value="pola"/>
    <property type="match status" value="1"/>
</dbReference>
<dbReference type="Pfam" id="PF01612">
    <property type="entry name" value="DNA_pol_A_exo1"/>
    <property type="match status" value="1"/>
</dbReference>
<evidence type="ECO:0000256" key="12">
    <source>
        <dbReference type="ARBA" id="ARBA00023125"/>
    </source>
</evidence>
<feature type="domain" description="DNA-directed DNA polymerase family A palm" evidence="18">
    <location>
        <begin position="687"/>
        <end position="893"/>
    </location>
</feature>
<evidence type="ECO:0000256" key="10">
    <source>
        <dbReference type="ARBA" id="ARBA00022839"/>
    </source>
</evidence>